<dbReference type="GeneID" id="301044244"/>
<organism evidence="1 2">
    <name type="scientific">Agrobacterium cavarae</name>
    <dbReference type="NCBI Taxonomy" id="2528239"/>
    <lineage>
        <taxon>Bacteria</taxon>
        <taxon>Pseudomonadati</taxon>
        <taxon>Pseudomonadota</taxon>
        <taxon>Alphaproteobacteria</taxon>
        <taxon>Hyphomicrobiales</taxon>
        <taxon>Rhizobiaceae</taxon>
        <taxon>Rhizobium/Agrobacterium group</taxon>
        <taxon>Agrobacterium</taxon>
    </lineage>
</organism>
<evidence type="ECO:0000313" key="2">
    <source>
        <dbReference type="Proteomes" id="UP000294239"/>
    </source>
</evidence>
<comment type="caution">
    <text evidence="1">The sequence shown here is derived from an EMBL/GenBank/DDBJ whole genome shotgun (WGS) entry which is preliminary data.</text>
</comment>
<dbReference type="InterPro" id="IPR017503">
    <property type="entry name" value="Sortase_SrtB_sig_QVPTGV"/>
</dbReference>
<dbReference type="EMBL" id="SISF01000031">
    <property type="protein sequence ID" value="TBN11335.1"/>
    <property type="molecule type" value="Genomic_DNA"/>
</dbReference>
<accession>A0ABY1Y7S0</accession>
<dbReference type="Proteomes" id="UP000294239">
    <property type="component" value="Unassembled WGS sequence"/>
</dbReference>
<dbReference type="NCBIfam" id="TIGR03065">
    <property type="entry name" value="srtB_sig_QVPTGV"/>
    <property type="match status" value="1"/>
</dbReference>
<keyword evidence="2" id="KW-1185">Reference proteome</keyword>
<reference evidence="1 2" key="1">
    <citation type="submission" date="2019-02" db="EMBL/GenBank/DDBJ databases">
        <title>Current taxonomic status of genus Agrobacterium and description of Agrobacterium cavarae sp. nov. isolated from maize roots.</title>
        <authorList>
            <person name="Flores-Felix J.D."/>
            <person name="Menendez E."/>
            <person name="Ramirez-Bahena M.H."/>
            <person name="Garcia-Fraile P."/>
            <person name="Velazquez E."/>
        </authorList>
    </citation>
    <scope>NUCLEOTIDE SEQUENCE [LARGE SCALE GENOMIC DNA]</scope>
    <source>
        <strain evidence="1 2">RZME10</strain>
    </source>
</reference>
<dbReference type="RefSeq" id="WP_112520939.1">
    <property type="nucleotide sequence ID" value="NZ_DAMBMN010000014.1"/>
</dbReference>
<protein>
    <submittedName>
        <fullName evidence="1">QVPTGV class sortase B protein-sorting domain-containing protein</fullName>
    </submittedName>
</protein>
<name>A0ABY1Y7S0_9HYPH</name>
<evidence type="ECO:0000313" key="1">
    <source>
        <dbReference type="EMBL" id="TBN11335.1"/>
    </source>
</evidence>
<sequence length="32" mass="3394">MFFRPGTLAPFLALSPLLLGGILYGAKHYATG</sequence>
<proteinExistence type="predicted"/>
<gene>
    <name evidence="1" type="ORF">EYC79_13765</name>
</gene>